<dbReference type="PANTHER" id="PTHR37833:SF1">
    <property type="entry name" value="SIGNAL PEPTIDE PROTEIN"/>
    <property type="match status" value="1"/>
</dbReference>
<sequence>MFNFALLIKNEFMKNNHLLRNTISIVFAFFFHNFIFAQQNENKIIFPEESYNFGTLQESDGEVQHTFKFVNVGSDSLKLVDVQSSCGCTTPYWEKTALLPGDTGRIVVAFNPLNKPGGFEKTVTVTSNGTPPISLLTISGFVEPRSLTIEDKLPFAIGDLRFKSQYLNFGTITTEKPVQKSFAFYNQSEDTISFLERQVAGDFIQLQLSPKVVPPKSYGQLMVTYLTKKRNDFGFLNDQIMLFTDEDKDHYKALSIIATVMEYFPPMTERELARAPRLQVEEDTYDFGHVNVGEVLTHSFLIQNTGKDKLNIRKMKPTCNCLQTELKERDFKGGSTGEIKVTFDTAGTGGSQVKRVTVFSNDPRKPAKDLILKAYVRE</sequence>
<dbReference type="Proteomes" id="UP000240608">
    <property type="component" value="Unassembled WGS sequence"/>
</dbReference>
<proteinExistence type="predicted"/>
<dbReference type="InterPro" id="IPR011467">
    <property type="entry name" value="DUF1573"/>
</dbReference>
<dbReference type="InterPro" id="IPR013783">
    <property type="entry name" value="Ig-like_fold"/>
</dbReference>
<evidence type="ECO:0000313" key="2">
    <source>
        <dbReference type="Proteomes" id="UP000240608"/>
    </source>
</evidence>
<evidence type="ECO:0000313" key="1">
    <source>
        <dbReference type="EMBL" id="PTB96688.1"/>
    </source>
</evidence>
<dbReference type="PANTHER" id="PTHR37833">
    <property type="entry name" value="LIPOPROTEIN-RELATED"/>
    <property type="match status" value="1"/>
</dbReference>
<gene>
    <name evidence="1" type="ORF">C9994_06285</name>
</gene>
<reference evidence="1 2" key="1">
    <citation type="submission" date="2018-03" db="EMBL/GenBank/DDBJ databases">
        <title>Cross-interface Injection: A General Nanoliter Liquid Handling Method Applied to Single Cells Genome Amplification Automated Nanoliter Liquid Handling Applied to Single Cell Multiple Displacement Amplification.</title>
        <authorList>
            <person name="Yun J."/>
            <person name="Xu P."/>
            <person name="Xu J."/>
            <person name="Dai X."/>
            <person name="Wang Y."/>
            <person name="Zheng X."/>
            <person name="Cao C."/>
            <person name="Yi Q."/>
            <person name="Zhu Y."/>
            <person name="Wang L."/>
            <person name="Dong Z."/>
            <person name="Huang Y."/>
            <person name="Huang L."/>
            <person name="Du W."/>
        </authorList>
    </citation>
    <scope>NUCLEOTIDE SEQUENCE [LARGE SCALE GENOMIC DNA]</scope>
    <source>
        <strain evidence="1 2">Z-D1-2</strain>
    </source>
</reference>
<protein>
    <submittedName>
        <fullName evidence="1">DUF1573 domain-containing protein</fullName>
    </submittedName>
</protein>
<accession>A0A2T4DSJ9</accession>
<dbReference type="EMBL" id="PYVU01000040">
    <property type="protein sequence ID" value="PTB96688.1"/>
    <property type="molecule type" value="Genomic_DNA"/>
</dbReference>
<name>A0A2T4DSJ9_9BACT</name>
<dbReference type="Gene3D" id="2.60.40.10">
    <property type="entry name" value="Immunoglobulins"/>
    <property type="match status" value="3"/>
</dbReference>
<dbReference type="Pfam" id="PF07610">
    <property type="entry name" value="DUF1573"/>
    <property type="match status" value="3"/>
</dbReference>
<comment type="caution">
    <text evidence="1">The sequence shown here is derived from an EMBL/GenBank/DDBJ whole genome shotgun (WGS) entry which is preliminary data.</text>
</comment>
<dbReference type="AlphaFoldDB" id="A0A2T4DSJ9"/>
<organism evidence="1 2">
    <name type="scientific">Marivirga lumbricoides</name>
    <dbReference type="NCBI Taxonomy" id="1046115"/>
    <lineage>
        <taxon>Bacteria</taxon>
        <taxon>Pseudomonadati</taxon>
        <taxon>Bacteroidota</taxon>
        <taxon>Cytophagia</taxon>
        <taxon>Cytophagales</taxon>
        <taxon>Marivirgaceae</taxon>
        <taxon>Marivirga</taxon>
    </lineage>
</organism>
<dbReference type="NCBIfam" id="NF012200">
    <property type="entry name" value="choice_anch_D"/>
    <property type="match status" value="1"/>
</dbReference>